<dbReference type="NCBIfam" id="NF038288">
    <property type="entry name" value="chaper_GTP_ZigA"/>
    <property type="match status" value="1"/>
</dbReference>
<evidence type="ECO:0000256" key="1">
    <source>
        <dbReference type="ARBA" id="ARBA00022741"/>
    </source>
</evidence>
<proteinExistence type="inferred from homology"/>
<dbReference type="InterPro" id="IPR036627">
    <property type="entry name" value="CobW-likC_sf"/>
</dbReference>
<dbReference type="Pfam" id="PF02492">
    <property type="entry name" value="cobW"/>
    <property type="match status" value="1"/>
</dbReference>
<dbReference type="CDD" id="cd03112">
    <property type="entry name" value="CobW-like"/>
    <property type="match status" value="1"/>
</dbReference>
<dbReference type="InterPro" id="IPR047920">
    <property type="entry name" value="ZigA-like"/>
</dbReference>
<gene>
    <name evidence="8" type="primary">zigA</name>
    <name evidence="8" type="ORF">JWG45_03305</name>
</gene>
<dbReference type="PANTHER" id="PTHR43603:SF1">
    <property type="entry name" value="ZINC-REGULATED GTPASE METALLOPROTEIN ACTIVATOR 1"/>
    <property type="match status" value="1"/>
</dbReference>
<dbReference type="InterPro" id="IPR027417">
    <property type="entry name" value="P-loop_NTPase"/>
</dbReference>
<dbReference type="EMBL" id="JAFFPU010000012">
    <property type="protein sequence ID" value="MBM9576172.1"/>
    <property type="molecule type" value="Genomic_DNA"/>
</dbReference>
<evidence type="ECO:0000256" key="3">
    <source>
        <dbReference type="ARBA" id="ARBA00023186"/>
    </source>
</evidence>
<evidence type="ECO:0000256" key="6">
    <source>
        <dbReference type="ARBA" id="ARBA00049117"/>
    </source>
</evidence>
<organism evidence="8 9">
    <name type="scientific">Leptospira ainlahdjerensis</name>
    <dbReference type="NCBI Taxonomy" id="2810033"/>
    <lineage>
        <taxon>Bacteria</taxon>
        <taxon>Pseudomonadati</taxon>
        <taxon>Spirochaetota</taxon>
        <taxon>Spirochaetia</taxon>
        <taxon>Leptospirales</taxon>
        <taxon>Leptospiraceae</taxon>
        <taxon>Leptospira</taxon>
    </lineage>
</organism>
<dbReference type="PANTHER" id="PTHR43603">
    <property type="entry name" value="COBW DOMAIN-CONTAINING PROTEIN DDB_G0274527"/>
    <property type="match status" value="1"/>
</dbReference>
<comment type="caution">
    <text evidence="8">The sequence shown here is derived from an EMBL/GenBank/DDBJ whole genome shotgun (WGS) entry which is preliminary data.</text>
</comment>
<evidence type="ECO:0000256" key="2">
    <source>
        <dbReference type="ARBA" id="ARBA00022801"/>
    </source>
</evidence>
<keyword evidence="9" id="KW-1185">Reference proteome</keyword>
<comment type="catalytic activity">
    <reaction evidence="6">
        <text>GTP + H2O = GDP + phosphate + H(+)</text>
        <dbReference type="Rhea" id="RHEA:19669"/>
        <dbReference type="ChEBI" id="CHEBI:15377"/>
        <dbReference type="ChEBI" id="CHEBI:15378"/>
        <dbReference type="ChEBI" id="CHEBI:37565"/>
        <dbReference type="ChEBI" id="CHEBI:43474"/>
        <dbReference type="ChEBI" id="CHEBI:58189"/>
    </reaction>
    <physiologicalReaction direction="left-to-right" evidence="6">
        <dbReference type="Rhea" id="RHEA:19670"/>
    </physiologicalReaction>
</comment>
<evidence type="ECO:0000313" key="8">
    <source>
        <dbReference type="EMBL" id="MBM9576172.1"/>
    </source>
</evidence>
<dbReference type="InterPro" id="IPR011629">
    <property type="entry name" value="CobW-like_C"/>
</dbReference>
<dbReference type="Gene3D" id="3.30.1220.10">
    <property type="entry name" value="CobW-like, C-terminal domain"/>
    <property type="match status" value="1"/>
</dbReference>
<comment type="function">
    <text evidence="5">Zinc chaperone that directly transfers zinc cofactor to target proteins, thereby activating them. Zinc is transferred from the CXCC motif in the GTPase domain to the zinc binding site in target proteins in a process requiring GTP hydrolysis.</text>
</comment>
<dbReference type="Pfam" id="PF07683">
    <property type="entry name" value="CobW_C"/>
    <property type="match status" value="1"/>
</dbReference>
<dbReference type="SMART" id="SM00833">
    <property type="entry name" value="CobW_C"/>
    <property type="match status" value="1"/>
</dbReference>
<keyword evidence="1" id="KW-0547">Nucleotide-binding</keyword>
<dbReference type="Gene3D" id="3.40.50.300">
    <property type="entry name" value="P-loop containing nucleotide triphosphate hydrolases"/>
    <property type="match status" value="1"/>
</dbReference>
<sequence>MSLSKSAQKKLPVSVLSGFLGAGKTTVLNHILHNREGMKIAVIVNDLSEVNIDAGLIRSGGADLKRADEKLVTMSNGCICCTLREDLLEEIGNLARQKRFDYLLIESTGIAEPLPIAETFTFEDENGNSLSDFASLDTMITVVDAKNFLKDFDSSEDLKDRNLNSEEEEDDRTIVDLLVEQVEFANVILVNKIDLISQEQLGSLQAILTKLNPEAKIYPIQEGKIPLSKILNTKLFDFENASNAPGWLQELRGKHKPETEEYGISSFVFQSRKPFHPDRFYKLIEKEWAGVIRSKGIFWLASRMDWVGGWSQAGASCRTENVGRWWATIPRSEWPSESEDLDEITSVWCEPFGDRRQEIVLIGVDMKEDEIRELWNDCLLTEEEMLLGEKEWNHFSDPFPPWEIELEKNPPVVDRIFLDESRSRQSSP</sequence>
<evidence type="ECO:0000259" key="7">
    <source>
        <dbReference type="SMART" id="SM00833"/>
    </source>
</evidence>
<feature type="domain" description="CobW C-terminal" evidence="7">
    <location>
        <begin position="264"/>
        <end position="379"/>
    </location>
</feature>
<keyword evidence="3" id="KW-0143">Chaperone</keyword>
<dbReference type="SUPFAM" id="SSF52540">
    <property type="entry name" value="P-loop containing nucleoside triphosphate hydrolases"/>
    <property type="match status" value="1"/>
</dbReference>
<accession>A0ABS2U774</accession>
<keyword evidence="2" id="KW-0378">Hydrolase</keyword>
<evidence type="ECO:0000256" key="5">
    <source>
        <dbReference type="ARBA" id="ARBA00045658"/>
    </source>
</evidence>
<protein>
    <submittedName>
        <fullName evidence="8">Zinc metallochaperone GTPase ZigA</fullName>
    </submittedName>
</protein>
<dbReference type="InterPro" id="IPR003495">
    <property type="entry name" value="CobW/HypB/UreG_nucleotide-bd"/>
</dbReference>
<dbReference type="InterPro" id="IPR051927">
    <property type="entry name" value="Zn_Chap_cDPG_Synth"/>
</dbReference>
<reference evidence="8 9" key="1">
    <citation type="submission" date="2021-02" db="EMBL/GenBank/DDBJ databases">
        <title>Leptospira ainlahdjerensis sp. nov., Leptospira ainazelensis sp. nov., Leptospira abararensis sp. nov. and Leptospira chreensis sp. nov., four new species isolated from water sources in Algeria.</title>
        <authorList>
            <person name="Amara Korba A."/>
            <person name="Kainiu M."/>
            <person name="Vincent A.T."/>
            <person name="Mariet J.-F."/>
            <person name="Veyrier F.J."/>
            <person name="Goarant C."/>
            <person name="Picardeau M."/>
        </authorList>
    </citation>
    <scope>NUCLEOTIDE SEQUENCE [LARGE SCALE GENOMIC DNA]</scope>
    <source>
        <strain evidence="8 9">201903070</strain>
    </source>
</reference>
<evidence type="ECO:0000256" key="4">
    <source>
        <dbReference type="ARBA" id="ARBA00034320"/>
    </source>
</evidence>
<evidence type="ECO:0000313" key="9">
    <source>
        <dbReference type="Proteomes" id="UP000724686"/>
    </source>
</evidence>
<name>A0ABS2U774_9LEPT</name>
<comment type="similarity">
    <text evidence="4">Belongs to the SIMIBI class G3E GTPase family. ZNG1 subfamily.</text>
</comment>
<dbReference type="Proteomes" id="UP000724686">
    <property type="component" value="Unassembled WGS sequence"/>
</dbReference>